<feature type="region of interest" description="Disordered" evidence="1">
    <location>
        <begin position="389"/>
        <end position="443"/>
    </location>
</feature>
<dbReference type="PANTHER" id="PTHR24020:SF20">
    <property type="entry name" value="PH DOMAIN-CONTAINING PROTEIN"/>
    <property type="match status" value="1"/>
</dbReference>
<dbReference type="InterPro" id="IPR036508">
    <property type="entry name" value="Chitin-bd_dom_sf"/>
</dbReference>
<organism evidence="4 5">
    <name type="scientific">Littorina saxatilis</name>
    <dbReference type="NCBI Taxonomy" id="31220"/>
    <lineage>
        <taxon>Eukaryota</taxon>
        <taxon>Metazoa</taxon>
        <taxon>Spiralia</taxon>
        <taxon>Lophotrochozoa</taxon>
        <taxon>Mollusca</taxon>
        <taxon>Gastropoda</taxon>
        <taxon>Caenogastropoda</taxon>
        <taxon>Littorinimorpha</taxon>
        <taxon>Littorinoidea</taxon>
        <taxon>Littorinidae</taxon>
        <taxon>Littorina</taxon>
    </lineage>
</organism>
<dbReference type="SUPFAM" id="SSF57625">
    <property type="entry name" value="Invertebrate chitin-binding proteins"/>
    <property type="match status" value="1"/>
</dbReference>
<dbReference type="EMBL" id="JBAMIC010000012">
    <property type="protein sequence ID" value="KAK7099345.1"/>
    <property type="molecule type" value="Genomic_DNA"/>
</dbReference>
<accession>A0AAN9B4U7</accession>
<dbReference type="PROSITE" id="PS50940">
    <property type="entry name" value="CHIT_BIND_II"/>
    <property type="match status" value="1"/>
</dbReference>
<feature type="compositionally biased region" description="Low complexity" evidence="1">
    <location>
        <begin position="389"/>
        <end position="431"/>
    </location>
</feature>
<keyword evidence="5" id="KW-1185">Reference proteome</keyword>
<dbReference type="InterPro" id="IPR050525">
    <property type="entry name" value="ECM_Assembly_Org"/>
</dbReference>
<feature type="domain" description="VWFA" evidence="2">
    <location>
        <begin position="204"/>
        <end position="380"/>
    </location>
</feature>
<dbReference type="PROSITE" id="PS50234">
    <property type="entry name" value="VWFA"/>
    <property type="match status" value="2"/>
</dbReference>
<dbReference type="GO" id="GO:0005576">
    <property type="term" value="C:extracellular region"/>
    <property type="evidence" value="ECO:0007669"/>
    <property type="project" value="InterPro"/>
</dbReference>
<name>A0AAN9B4U7_9CAEN</name>
<dbReference type="Pfam" id="PF00092">
    <property type="entry name" value="VWA"/>
    <property type="match status" value="2"/>
</dbReference>
<gene>
    <name evidence="4" type="ORF">V1264_003496</name>
</gene>
<dbReference type="AlphaFoldDB" id="A0AAN9B4U7"/>
<reference evidence="4 5" key="1">
    <citation type="submission" date="2024-02" db="EMBL/GenBank/DDBJ databases">
        <title>Chromosome-scale genome assembly of the rough periwinkle Littorina saxatilis.</title>
        <authorList>
            <person name="De Jode A."/>
            <person name="Faria R."/>
            <person name="Formenti G."/>
            <person name="Sims Y."/>
            <person name="Smith T.P."/>
            <person name="Tracey A."/>
            <person name="Wood J.M.D."/>
            <person name="Zagrodzka Z.B."/>
            <person name="Johannesson K."/>
            <person name="Butlin R.K."/>
            <person name="Leder E.H."/>
        </authorList>
    </citation>
    <scope>NUCLEOTIDE SEQUENCE [LARGE SCALE GENOMIC DNA]</scope>
    <source>
        <strain evidence="4">Snail1</strain>
        <tissue evidence="4">Muscle</tissue>
    </source>
</reference>
<dbReference type="Gene3D" id="3.40.50.410">
    <property type="entry name" value="von Willebrand factor, type A domain"/>
    <property type="match status" value="2"/>
</dbReference>
<feature type="domain" description="VWFA" evidence="2">
    <location>
        <begin position="1"/>
        <end position="171"/>
    </location>
</feature>
<evidence type="ECO:0000313" key="4">
    <source>
        <dbReference type="EMBL" id="KAK7099345.1"/>
    </source>
</evidence>
<comment type="caution">
    <text evidence="4">The sequence shown here is derived from an EMBL/GenBank/DDBJ whole genome shotgun (WGS) entry which is preliminary data.</text>
</comment>
<evidence type="ECO:0000313" key="5">
    <source>
        <dbReference type="Proteomes" id="UP001374579"/>
    </source>
</evidence>
<dbReference type="GO" id="GO:0008061">
    <property type="term" value="F:chitin binding"/>
    <property type="evidence" value="ECO:0007669"/>
    <property type="project" value="InterPro"/>
</dbReference>
<dbReference type="InterPro" id="IPR002557">
    <property type="entry name" value="Chitin-bd_dom"/>
</dbReference>
<dbReference type="PANTHER" id="PTHR24020">
    <property type="entry name" value="COLLAGEN ALPHA"/>
    <property type="match status" value="1"/>
</dbReference>
<dbReference type="Proteomes" id="UP001374579">
    <property type="component" value="Unassembled WGS sequence"/>
</dbReference>
<evidence type="ECO:0000256" key="1">
    <source>
        <dbReference type="SAM" id="MobiDB-lite"/>
    </source>
</evidence>
<dbReference type="Gene3D" id="2.170.140.10">
    <property type="entry name" value="Chitin binding domain"/>
    <property type="match status" value="1"/>
</dbReference>
<dbReference type="SMART" id="SM00494">
    <property type="entry name" value="ChtBD2"/>
    <property type="match status" value="2"/>
</dbReference>
<dbReference type="InterPro" id="IPR002035">
    <property type="entry name" value="VWF_A"/>
</dbReference>
<dbReference type="InterPro" id="IPR036465">
    <property type="entry name" value="vWFA_dom_sf"/>
</dbReference>
<dbReference type="Pfam" id="PF01607">
    <property type="entry name" value="CBM_14"/>
    <property type="match status" value="1"/>
</dbReference>
<protein>
    <submittedName>
        <fullName evidence="4">Uncharacterized protein</fullName>
    </submittedName>
</protein>
<dbReference type="SUPFAM" id="SSF53300">
    <property type="entry name" value="vWA-like"/>
    <property type="match status" value="2"/>
</dbReference>
<feature type="domain" description="Chitin-binding type-2" evidence="3">
    <location>
        <begin position="439"/>
        <end position="504"/>
    </location>
</feature>
<evidence type="ECO:0000259" key="2">
    <source>
        <dbReference type="PROSITE" id="PS50234"/>
    </source>
</evidence>
<evidence type="ECO:0000259" key="3">
    <source>
        <dbReference type="PROSITE" id="PS50940"/>
    </source>
</evidence>
<dbReference type="PRINTS" id="PR00453">
    <property type="entry name" value="VWFADOMAIN"/>
</dbReference>
<proteinExistence type="predicted"/>
<dbReference type="SMART" id="SM00327">
    <property type="entry name" value="VWA"/>
    <property type="match status" value="2"/>
</dbReference>
<dbReference type="CDD" id="cd01450">
    <property type="entry name" value="vWFA_subfamily_ECM"/>
    <property type="match status" value="2"/>
</dbReference>
<sequence length="610" mass="65410">MVFVLDGSNSVNIFNFRDLLVTVTSTSATFWTRFPQSRLAVITYATGVFETIPITDRNNQDGFTSAVNNLEYPDGGTTTAEAIIAATNLLLANPRGTIPRVIVVITDGQSDNTSSTISAALAAKNENMTLFAMGVGPLIDTDELNGIASADGLATTVADFTVLSQQLINRIGELCGTSFTTAAPPVTTVTLPPVVNPECNKPVDVIFVVDGSSAVGSSNFQTLKNAVRRAALYYDIGPASARVGVVTYATTVTGGFLPTSDRNAVDQGIQNLQFVGGSRETSSGLERALRDIVNITNGFRPEAPKVVVAIIAGNSDNPPRTVQWVLNLRQAGVYVYALAVTNNVSALEMNYTTNNAITQQYRATDYLFVRGQLDNIVRMICARDFSTTTSTTTTTTTTSPSTTTTTPTTTTTATPVRDSTTTTTTTSTTAAPPSPPADNSSCSDSRKVLDIGFLYDPRDCAAFIQCYFRPDNSAVAVRRTCPVGQFWNQARLRCDEACNVDCPEDPCKNLPNSAQRAMNETCRGYWECIDGGSRPRCCASGHSYVRGRGCVEDCTCKDPCGPSECKTSAVCDLKPDWTDSTKFDMMTPPFGWVSSRCLTGQFNITTCSCQ</sequence>